<protein>
    <submittedName>
        <fullName evidence="2">Uncharacterized protein</fullName>
    </submittedName>
</protein>
<feature type="transmembrane region" description="Helical" evidence="1">
    <location>
        <begin position="845"/>
        <end position="863"/>
    </location>
</feature>
<proteinExistence type="predicted"/>
<feature type="transmembrane region" description="Helical" evidence="1">
    <location>
        <begin position="757"/>
        <end position="774"/>
    </location>
</feature>
<feature type="transmembrane region" description="Helical" evidence="1">
    <location>
        <begin position="153"/>
        <end position="172"/>
    </location>
</feature>
<feature type="transmembrane region" description="Helical" evidence="1">
    <location>
        <begin position="589"/>
        <end position="610"/>
    </location>
</feature>
<feature type="transmembrane region" description="Helical" evidence="1">
    <location>
        <begin position="102"/>
        <end position="123"/>
    </location>
</feature>
<dbReference type="EMBL" id="BOQN01000011">
    <property type="protein sequence ID" value="GIM89139.1"/>
    <property type="molecule type" value="Genomic_DNA"/>
</dbReference>
<comment type="caution">
    <text evidence="2">The sequence shown here is derived from an EMBL/GenBank/DDBJ whole genome shotgun (WGS) entry which is preliminary data.</text>
</comment>
<keyword evidence="1" id="KW-1133">Transmembrane helix</keyword>
<evidence type="ECO:0000313" key="2">
    <source>
        <dbReference type="EMBL" id="GIM89139.1"/>
    </source>
</evidence>
<dbReference type="RefSeq" id="WP_213005110.1">
    <property type="nucleotide sequence ID" value="NZ_BOQN01000011.1"/>
</dbReference>
<sequence length="908" mass="98538">METGSAAAATLWGVVARLRARGWHISLREIQRAQDVTAYLVARLGRPPTDDELRRHLQPIFCGRDRDLATFAEVFRDSLPAPAAGAASAAARRSWWRRIPPPLAGVAILLAVVLLVAVAGWFWNLVLAPTVPTGGGGTGNSADQADPRWTRQLWLSVAVLAVVIATASVLALRKRLRRRPPSPSLQPDLDLGWETAHPLDPDDGVRVARALRARTREPGRGTLDIRRTVDATIRAGIRLTPCFVEYKRAPEYLAVIEQRSAGDVLAGHYARMVDQLGAQGVGMRRTGLQPRSSLVLDPVRGPRHLESLQPASERERLLLFAPDWLLRDPLTGADRVWLDRFGQWAETIRIDPDVHRARPLRVVDRVLDDVRALDPAWARARNRPSAAASPLPSVFETGDLVWIEPLPPPREELLRVLEMLVTTLGSAGWYWLSASAVYPEISYELTVALGRLLHAEDGRPLSEHLPLEVLARLPWFRHAYMPDWLRASLIGTLSRGQLVEARAALDRALTSDSVAGLSVAESGPGAQPAELTDRVYLEGTSLRRRKLAAAAPKPLVAAIRRQRHRIAMPGLAADAPAPRVRRALVTSSALLVTLVLMTTIGIAVHAGLSLAGGSYDLVENWTSSYLWPSVAVYSSMAAMGVAAFTGAIAAAAGRRRGTLLGGGLSVLVLATLPVLTASTPNAAFTPVLVTEPILAVAWTASVLTRRFADVPVPWPAFQRRNRRVLTTALLVTLLAGALGFLGTRTESWPAALLDSDWGQAIAFCLAVGGFAIGFGGAYVGGVRIVPLTAGVVVAVTPVFNDIGDFITLLALPALLLLVVVVVLLRRYRDRPPPEFWETRWYEWKRPLLVGVPGVAGVLTWILSGGDLWLTAWFAGIPAVFAALNATADRIGAFVARNRLDVRFPLHLD</sequence>
<evidence type="ECO:0000313" key="3">
    <source>
        <dbReference type="Proteomes" id="UP000677082"/>
    </source>
</evidence>
<feature type="transmembrane region" description="Helical" evidence="1">
    <location>
        <begin position="630"/>
        <end position="652"/>
    </location>
</feature>
<keyword evidence="1" id="KW-0472">Membrane</keyword>
<reference evidence="2 3" key="1">
    <citation type="submission" date="2021-03" db="EMBL/GenBank/DDBJ databases">
        <title>Whole genome shotgun sequence of Actinoplanes toevensis NBRC 105298.</title>
        <authorList>
            <person name="Komaki H."/>
            <person name="Tamura T."/>
        </authorList>
    </citation>
    <scope>NUCLEOTIDE SEQUENCE [LARGE SCALE GENOMIC DNA]</scope>
    <source>
        <strain evidence="2 3">NBRC 105298</strain>
    </source>
</reference>
<dbReference type="AlphaFoldDB" id="A0A919T4D7"/>
<dbReference type="Proteomes" id="UP000677082">
    <property type="component" value="Unassembled WGS sequence"/>
</dbReference>
<gene>
    <name evidence="2" type="ORF">Ato02nite_009320</name>
</gene>
<organism evidence="2 3">
    <name type="scientific">Paractinoplanes toevensis</name>
    <dbReference type="NCBI Taxonomy" id="571911"/>
    <lineage>
        <taxon>Bacteria</taxon>
        <taxon>Bacillati</taxon>
        <taxon>Actinomycetota</taxon>
        <taxon>Actinomycetes</taxon>
        <taxon>Micromonosporales</taxon>
        <taxon>Micromonosporaceae</taxon>
        <taxon>Paractinoplanes</taxon>
    </lineage>
</organism>
<feature type="transmembrane region" description="Helical" evidence="1">
    <location>
        <begin position="781"/>
        <end position="799"/>
    </location>
</feature>
<feature type="transmembrane region" description="Helical" evidence="1">
    <location>
        <begin position="724"/>
        <end position="742"/>
    </location>
</feature>
<keyword evidence="1" id="KW-0812">Transmembrane</keyword>
<feature type="transmembrane region" description="Helical" evidence="1">
    <location>
        <begin position="869"/>
        <end position="887"/>
    </location>
</feature>
<feature type="transmembrane region" description="Helical" evidence="1">
    <location>
        <begin position="805"/>
        <end position="824"/>
    </location>
</feature>
<evidence type="ECO:0000256" key="1">
    <source>
        <dbReference type="SAM" id="Phobius"/>
    </source>
</evidence>
<name>A0A919T4D7_9ACTN</name>
<feature type="transmembrane region" description="Helical" evidence="1">
    <location>
        <begin position="659"/>
        <end position="677"/>
    </location>
</feature>
<accession>A0A919T4D7</accession>
<keyword evidence="3" id="KW-1185">Reference proteome</keyword>
<feature type="transmembrane region" description="Helical" evidence="1">
    <location>
        <begin position="683"/>
        <end position="703"/>
    </location>
</feature>